<proteinExistence type="predicted"/>
<dbReference type="RefSeq" id="WP_217066561.1">
    <property type="nucleotide sequence ID" value="NZ_JAHQCS010000098.1"/>
</dbReference>
<evidence type="ECO:0000313" key="2">
    <source>
        <dbReference type="Proteomes" id="UP000784880"/>
    </source>
</evidence>
<gene>
    <name evidence="1" type="ORF">KS419_11540</name>
</gene>
<name>A0ABS6JGM5_9BACI</name>
<accession>A0ABS6JGM5</accession>
<sequence>MKNIISFAIIFFFLNLLGCTELGTGENQERRHLDYVYEAGEKHVTFPYSLPYFDDYTIVDLYFVPQDEADQTEEKLFVTYNADILITTDMEKAMLENSRELDPVDGTGGYRIYGPYFEENDVILPIQLDIKRSPFEVISPLKDRSELDRIEVDGKEILFDYEDSVMTSNGSLAYFIFEVERDGTYYRVFVEVTSKMTHEEVKDQIKELVYAFDE</sequence>
<reference evidence="1 2" key="1">
    <citation type="submission" date="2021-06" db="EMBL/GenBank/DDBJ databases">
        <title>Bacillus sp. RD4P76, an endophyte from a halophyte.</title>
        <authorList>
            <person name="Sun J.-Q."/>
        </authorList>
    </citation>
    <scope>NUCLEOTIDE SEQUENCE [LARGE SCALE GENOMIC DNA]</scope>
    <source>
        <strain evidence="1 2">CGMCC 1.15917</strain>
    </source>
</reference>
<comment type="caution">
    <text evidence="1">The sequence shown here is derived from an EMBL/GenBank/DDBJ whole genome shotgun (WGS) entry which is preliminary data.</text>
</comment>
<dbReference type="Proteomes" id="UP000784880">
    <property type="component" value="Unassembled WGS sequence"/>
</dbReference>
<evidence type="ECO:0000313" key="1">
    <source>
        <dbReference type="EMBL" id="MBU9712374.1"/>
    </source>
</evidence>
<protein>
    <recommendedName>
        <fullName evidence="3">Lipoprotein</fullName>
    </recommendedName>
</protein>
<keyword evidence="2" id="KW-1185">Reference proteome</keyword>
<evidence type="ECO:0008006" key="3">
    <source>
        <dbReference type="Google" id="ProtNLM"/>
    </source>
</evidence>
<organism evidence="1 2">
    <name type="scientific">Evansella tamaricis</name>
    <dbReference type="NCBI Taxonomy" id="2069301"/>
    <lineage>
        <taxon>Bacteria</taxon>
        <taxon>Bacillati</taxon>
        <taxon>Bacillota</taxon>
        <taxon>Bacilli</taxon>
        <taxon>Bacillales</taxon>
        <taxon>Bacillaceae</taxon>
        <taxon>Evansella</taxon>
    </lineage>
</organism>
<dbReference type="EMBL" id="JAHQCS010000098">
    <property type="protein sequence ID" value="MBU9712374.1"/>
    <property type="molecule type" value="Genomic_DNA"/>
</dbReference>